<feature type="binding site" evidence="8">
    <location>
        <position position="291"/>
    </location>
    <ligand>
        <name>Mn(2+)</name>
        <dbReference type="ChEBI" id="CHEBI:29035"/>
    </ligand>
</feature>
<organism evidence="11 12">
    <name type="scientific">Plakobranchus ocellatus</name>
    <dbReference type="NCBI Taxonomy" id="259542"/>
    <lineage>
        <taxon>Eukaryota</taxon>
        <taxon>Metazoa</taxon>
        <taxon>Spiralia</taxon>
        <taxon>Lophotrochozoa</taxon>
        <taxon>Mollusca</taxon>
        <taxon>Gastropoda</taxon>
        <taxon>Heterobranchia</taxon>
        <taxon>Euthyneura</taxon>
        <taxon>Panpulmonata</taxon>
        <taxon>Sacoglossa</taxon>
        <taxon>Placobranchoidea</taxon>
        <taxon>Plakobranchidae</taxon>
        <taxon>Plakobranchus</taxon>
    </lineage>
</organism>
<accession>A0AAV3ZPU2</accession>
<evidence type="ECO:0000256" key="8">
    <source>
        <dbReference type="PIRSR" id="PIRSR624869-3"/>
    </source>
</evidence>
<dbReference type="GO" id="GO:0005794">
    <property type="term" value="C:Golgi apparatus"/>
    <property type="evidence" value="ECO:0007669"/>
    <property type="project" value="UniProtKB-SubCell"/>
</dbReference>
<feature type="active site" evidence="6">
    <location>
        <position position="442"/>
    </location>
</feature>
<feature type="region of interest" description="Disordered" evidence="9">
    <location>
        <begin position="1"/>
        <end position="36"/>
    </location>
</feature>
<keyword evidence="7" id="KW-0547">Nucleotide-binding</keyword>
<feature type="compositionally biased region" description="Acidic residues" evidence="9">
    <location>
        <begin position="93"/>
        <end position="104"/>
    </location>
</feature>
<gene>
    <name evidence="11" type="ORF">PoB_002336300</name>
</gene>
<keyword evidence="12" id="KW-1185">Reference proteome</keyword>
<evidence type="ECO:0000313" key="12">
    <source>
        <dbReference type="Proteomes" id="UP000735302"/>
    </source>
</evidence>
<evidence type="ECO:0000256" key="5">
    <source>
        <dbReference type="ARBA" id="ARBA00023180"/>
    </source>
</evidence>
<dbReference type="CDD" id="cd10314">
    <property type="entry name" value="FAM20_C"/>
    <property type="match status" value="1"/>
</dbReference>
<feature type="domain" description="FAM20 C-terminal" evidence="10">
    <location>
        <begin position="337"/>
        <end position="548"/>
    </location>
</feature>
<feature type="region of interest" description="Disordered" evidence="9">
    <location>
        <begin position="66"/>
        <end position="149"/>
    </location>
</feature>
<feature type="compositionally biased region" description="Basic and acidic residues" evidence="9">
    <location>
        <begin position="105"/>
        <end position="115"/>
    </location>
</feature>
<keyword evidence="8" id="KW-0464">Manganese</keyword>
<comment type="cofactor">
    <cofactor evidence="8">
        <name>Mn(2+)</name>
        <dbReference type="ChEBI" id="CHEBI:29035"/>
    </cofactor>
</comment>
<dbReference type="Proteomes" id="UP000735302">
    <property type="component" value="Unassembled WGS sequence"/>
</dbReference>
<comment type="subcellular location">
    <subcellularLocation>
        <location evidence="1">Golgi apparatus</location>
    </subcellularLocation>
</comment>
<feature type="binding site" evidence="8">
    <location>
        <position position="462"/>
    </location>
    <ligand>
        <name>Mn(2+)</name>
        <dbReference type="ChEBI" id="CHEBI:29035"/>
    </ligand>
</feature>
<feature type="binding site" evidence="7">
    <location>
        <position position="291"/>
    </location>
    <ligand>
        <name>ATP</name>
        <dbReference type="ChEBI" id="CHEBI:30616"/>
    </ligand>
</feature>
<evidence type="ECO:0000256" key="9">
    <source>
        <dbReference type="SAM" id="MobiDB-lite"/>
    </source>
</evidence>
<feature type="compositionally biased region" description="Basic and acidic residues" evidence="9">
    <location>
        <begin position="71"/>
        <end position="92"/>
    </location>
</feature>
<keyword evidence="7" id="KW-0067">ATP-binding</keyword>
<feature type="binding site" evidence="7">
    <location>
        <begin position="373"/>
        <end position="376"/>
    </location>
    <ligand>
        <name>ATP</name>
        <dbReference type="ChEBI" id="CHEBI:30616"/>
    </ligand>
</feature>
<dbReference type="GO" id="GO:0046872">
    <property type="term" value="F:metal ion binding"/>
    <property type="evidence" value="ECO:0007669"/>
    <property type="project" value="UniProtKB-KW"/>
</dbReference>
<keyword evidence="8" id="KW-0479">Metal-binding</keyword>
<feature type="binding site" evidence="7">
    <location>
        <position position="254"/>
    </location>
    <ligand>
        <name>ATP</name>
        <dbReference type="ChEBI" id="CHEBI:30616"/>
    </ligand>
</feature>
<feature type="compositionally biased region" description="Polar residues" evidence="9">
    <location>
        <begin position="138"/>
        <end position="149"/>
    </location>
</feature>
<evidence type="ECO:0000256" key="7">
    <source>
        <dbReference type="PIRSR" id="PIRSR624869-2"/>
    </source>
</evidence>
<keyword evidence="3" id="KW-0333">Golgi apparatus</keyword>
<feature type="binding site" evidence="7">
    <location>
        <position position="462"/>
    </location>
    <ligand>
        <name>ATP</name>
        <dbReference type="ChEBI" id="CHEBI:30616"/>
    </ligand>
</feature>
<reference evidence="11 12" key="1">
    <citation type="journal article" date="2021" name="Elife">
        <title>Chloroplast acquisition without the gene transfer in kleptoplastic sea slugs, Plakobranchus ocellatus.</title>
        <authorList>
            <person name="Maeda T."/>
            <person name="Takahashi S."/>
            <person name="Yoshida T."/>
            <person name="Shimamura S."/>
            <person name="Takaki Y."/>
            <person name="Nagai Y."/>
            <person name="Toyoda A."/>
            <person name="Suzuki Y."/>
            <person name="Arimoto A."/>
            <person name="Ishii H."/>
            <person name="Satoh N."/>
            <person name="Nishiyama T."/>
            <person name="Hasebe M."/>
            <person name="Maruyama T."/>
            <person name="Minagawa J."/>
            <person name="Obokata J."/>
            <person name="Shigenobu S."/>
        </authorList>
    </citation>
    <scope>NUCLEOTIDE SEQUENCE [LARGE SCALE GENOMIC DNA]</scope>
</reference>
<evidence type="ECO:0000256" key="2">
    <source>
        <dbReference type="ARBA" id="ARBA00006557"/>
    </source>
</evidence>
<keyword evidence="11" id="KW-0418">Kinase</keyword>
<dbReference type="EMBL" id="BLXT01002711">
    <property type="protein sequence ID" value="GFN96857.1"/>
    <property type="molecule type" value="Genomic_DNA"/>
</dbReference>
<comment type="similarity">
    <text evidence="2">Belongs to the FAM20 family.</text>
</comment>
<comment type="caution">
    <text evidence="11">The sequence shown here is derived from an EMBL/GenBank/DDBJ whole genome shotgun (WGS) entry which is preliminary data.</text>
</comment>
<name>A0AAV3ZPU2_9GAST</name>
<dbReference type="InterPro" id="IPR009581">
    <property type="entry name" value="FAM20_C"/>
</dbReference>
<evidence type="ECO:0000256" key="3">
    <source>
        <dbReference type="ARBA" id="ARBA00023034"/>
    </source>
</evidence>
<evidence type="ECO:0000256" key="1">
    <source>
        <dbReference type="ARBA" id="ARBA00004555"/>
    </source>
</evidence>
<dbReference type="PANTHER" id="PTHR12450">
    <property type="entry name" value="DENTIN MATRIX PROTEIN 4 PROTEIN FAM20"/>
    <property type="match status" value="1"/>
</dbReference>
<dbReference type="AlphaFoldDB" id="A0AAV3ZPU2"/>
<dbReference type="GO" id="GO:0005524">
    <property type="term" value="F:ATP binding"/>
    <property type="evidence" value="ECO:0007669"/>
    <property type="project" value="UniProtKB-KW"/>
</dbReference>
<dbReference type="GO" id="GO:0004674">
    <property type="term" value="F:protein serine/threonine kinase activity"/>
    <property type="evidence" value="ECO:0007669"/>
    <property type="project" value="UniProtKB-KW"/>
</dbReference>
<protein>
    <submittedName>
        <fullName evidence="11">Extracellular serine/threonine protein kinase fam20c</fullName>
    </submittedName>
</protein>
<keyword evidence="11" id="KW-0808">Transferase</keyword>
<evidence type="ECO:0000259" key="10">
    <source>
        <dbReference type="Pfam" id="PF06702"/>
    </source>
</evidence>
<dbReference type="InterPro" id="IPR024869">
    <property type="entry name" value="FAM20"/>
</dbReference>
<keyword evidence="5" id="KW-0325">Glycoprotein</keyword>
<feature type="binding site" evidence="7">
    <location>
        <position position="270"/>
    </location>
    <ligand>
        <name>ATP</name>
        <dbReference type="ChEBI" id="CHEBI:30616"/>
    </ligand>
</feature>
<evidence type="ECO:0000256" key="4">
    <source>
        <dbReference type="ARBA" id="ARBA00023157"/>
    </source>
</evidence>
<dbReference type="Pfam" id="PF06702">
    <property type="entry name" value="Fam20C"/>
    <property type="match status" value="1"/>
</dbReference>
<keyword evidence="4" id="KW-1015">Disulfide bond</keyword>
<dbReference type="PANTHER" id="PTHR12450:SF22">
    <property type="entry name" value="EXTRACELLULAR SERINE_THREONINE PROTEIN CG31145"/>
    <property type="match status" value="1"/>
</dbReference>
<evidence type="ECO:0000256" key="6">
    <source>
        <dbReference type="PIRSR" id="PIRSR624869-1"/>
    </source>
</evidence>
<proteinExistence type="inferred from homology"/>
<feature type="binding site" evidence="7">
    <location>
        <position position="447"/>
    </location>
    <ligand>
        <name>ATP</name>
        <dbReference type="ChEBI" id="CHEBI:30616"/>
    </ligand>
</feature>
<keyword evidence="11" id="KW-0723">Serine/threonine-protein kinase</keyword>
<evidence type="ECO:0000313" key="11">
    <source>
        <dbReference type="EMBL" id="GFN96857.1"/>
    </source>
</evidence>
<feature type="compositionally biased region" description="Basic and acidic residues" evidence="9">
    <location>
        <begin position="19"/>
        <end position="31"/>
    </location>
</feature>
<sequence length="564" mass="64924">MRKGLDKSTANNSSSLHYVEWDGKKDAHSDPKLANQRLQKPWKQILDGSTFQERERVAGLVIHGVLSNHGNDMEDKTNDNNNDKENGQRDLKDEDEEDEEIDEKTEEKDLVDTEGVRLSNGDFTVHKSTQDRHRKQNSNDGKASDAGQSVKNYTLPEVDRLVNMFSTKYMGSSLVSDDSTSYQEFLQKLQQGMKFGPRLKEFADDNGKKSWEQFHHGIRQHVLYNPNEPYVNQLMSDLVTKEIVDAEQKDGGTQIKLMITCEDDGQALFKPMRFPREQETLPDHFYFADYERHHAEVGAFHLDKALGFYRVPPTVGRWVNISKDIHRVANSKLAKTFFISPVGNWCFHGSCSYYCDSSHPICGHPIMLEGSMAAFLPPLQLAKRKTWRNPWKRSYSKHRKAYWEVYDDLCHKVKRKAPYDEGRRLLDVLDMSVFDFLIGNLDRHHYETFREFGNETFLLHLDNGRAFGKAHYDCISCLAPVRQCCMIRQSTFAKLVKFYQGPDSLSHVMRTSLASDSLAPILLEPHLDALDRRLSKILHVIHGCIKDPENPRRLEDVVVDDGIT</sequence>